<proteinExistence type="predicted"/>
<protein>
    <submittedName>
        <fullName evidence="1">Uncharacterized protein</fullName>
    </submittedName>
</protein>
<keyword evidence="2" id="KW-1185">Reference proteome</keyword>
<sequence length="209" mass="24717">MYKTRYPYSFHFYRHARLAICYPARLDTNDSLQKLKNTLIDGLAFYLTKGYIDPYYFNPDCEDEGSEEADRYLSKLDMIDIEASMYFRKKIVESTFIKNGLFKSFCLDRLLLSDNHNSYAMDYLAENHTRLSLHPLRAAMFHLICTKNDFSNPNDMPAELISGLKNRYNKIIEENKVPRYQELSACEIFSDFEIFELNTEYEAFCKAWP</sequence>
<name>A7MKU5_CROS8</name>
<reference evidence="1 2" key="1">
    <citation type="journal article" date="2010" name="PLoS ONE">
        <title>Genome sequence of Cronobacter sakazakii BAA-894 and comparative genomic hybridization analysis with other Cronobacter species.</title>
        <authorList>
            <person name="Kucerova E."/>
            <person name="Clifton S.W."/>
            <person name="Xia X.Q."/>
            <person name="Long F."/>
            <person name="Porwollik S."/>
            <person name="Fulton L."/>
            <person name="Fronick C."/>
            <person name="Minx P."/>
            <person name="Kyung K."/>
            <person name="Warren W."/>
            <person name="Fulton R."/>
            <person name="Feng D."/>
            <person name="Wollam A."/>
            <person name="Shah N."/>
            <person name="Bhonagiri V."/>
            <person name="Nash W.E."/>
            <person name="Hallsworth-Pepin K."/>
            <person name="Wilson R.K."/>
            <person name="McClelland M."/>
            <person name="Forsythe S.J."/>
        </authorList>
    </citation>
    <scope>NUCLEOTIDE SEQUENCE [LARGE SCALE GENOMIC DNA]</scope>
    <source>
        <strain evidence="1 2">ATCC BAA-894</strain>
    </source>
</reference>
<evidence type="ECO:0000313" key="2">
    <source>
        <dbReference type="Proteomes" id="UP000000260"/>
    </source>
</evidence>
<accession>A7MKU5</accession>
<dbReference type="RefSeq" id="WP_012124119.1">
    <property type="nucleotide sequence ID" value="NC_009778.1"/>
</dbReference>
<gene>
    <name evidence="1" type="ordered locus">ESA_00865</name>
</gene>
<dbReference type="EMBL" id="CP000783">
    <property type="protein sequence ID" value="ABU76136.1"/>
    <property type="molecule type" value="Genomic_DNA"/>
</dbReference>
<dbReference type="HOGENOM" id="CLU_1313698_0_0_6"/>
<dbReference type="AlphaFoldDB" id="A7MKU5"/>
<evidence type="ECO:0000313" key="1">
    <source>
        <dbReference type="EMBL" id="ABU76136.1"/>
    </source>
</evidence>
<organism evidence="1 2">
    <name type="scientific">Cronobacter sakazakii (strain ATCC BAA-894)</name>
    <name type="common">Enterobacter sakazakii</name>
    <dbReference type="NCBI Taxonomy" id="290339"/>
    <lineage>
        <taxon>Bacteria</taxon>
        <taxon>Pseudomonadati</taxon>
        <taxon>Pseudomonadota</taxon>
        <taxon>Gammaproteobacteria</taxon>
        <taxon>Enterobacterales</taxon>
        <taxon>Enterobacteriaceae</taxon>
        <taxon>Cronobacter</taxon>
    </lineage>
</organism>
<dbReference type="Proteomes" id="UP000000260">
    <property type="component" value="Chromosome"/>
</dbReference>
<dbReference type="KEGG" id="esa:ESA_00865"/>